<organism evidence="1 2">
    <name type="scientific">Paenibacillus shunpengii</name>
    <dbReference type="NCBI Taxonomy" id="2054424"/>
    <lineage>
        <taxon>Bacteria</taxon>
        <taxon>Bacillati</taxon>
        <taxon>Bacillota</taxon>
        <taxon>Bacilli</taxon>
        <taxon>Bacillales</taxon>
        <taxon>Paenibacillaceae</taxon>
        <taxon>Paenibacillus</taxon>
    </lineage>
</organism>
<keyword evidence="2" id="KW-1185">Reference proteome</keyword>
<reference evidence="2" key="1">
    <citation type="journal article" date="2019" name="Int. J. Syst. Evol. Microbiol.">
        <title>The Global Catalogue of Microorganisms (GCM) 10K type strain sequencing project: providing services to taxonomists for standard genome sequencing and annotation.</title>
        <authorList>
            <consortium name="The Broad Institute Genomics Platform"/>
            <consortium name="The Broad Institute Genome Sequencing Center for Infectious Disease"/>
            <person name="Wu L."/>
            <person name="Ma J."/>
        </authorList>
    </citation>
    <scope>NUCLEOTIDE SEQUENCE [LARGE SCALE GENOMIC DNA]</scope>
    <source>
        <strain evidence="2">KCTC 33849</strain>
    </source>
</reference>
<evidence type="ECO:0000313" key="1">
    <source>
        <dbReference type="EMBL" id="MFD2701122.1"/>
    </source>
</evidence>
<accession>A0ABW5SQK7</accession>
<protein>
    <submittedName>
        <fullName evidence="1">Uncharacterized protein</fullName>
    </submittedName>
</protein>
<evidence type="ECO:0000313" key="2">
    <source>
        <dbReference type="Proteomes" id="UP001597540"/>
    </source>
</evidence>
<dbReference type="RefSeq" id="WP_379262248.1">
    <property type="nucleotide sequence ID" value="NZ_JBHUMJ010000002.1"/>
</dbReference>
<dbReference type="Proteomes" id="UP001597540">
    <property type="component" value="Unassembled WGS sequence"/>
</dbReference>
<comment type="caution">
    <text evidence="1">The sequence shown here is derived from an EMBL/GenBank/DDBJ whole genome shotgun (WGS) entry which is preliminary data.</text>
</comment>
<gene>
    <name evidence="1" type="ORF">ACFSVM_11650</name>
</gene>
<dbReference type="EMBL" id="JBHUMJ010000002">
    <property type="protein sequence ID" value="MFD2701122.1"/>
    <property type="molecule type" value="Genomic_DNA"/>
</dbReference>
<sequence length="348" mass="39175">MKKRFFSDESFWNTKIEINPKIVARSSHFIDLLYEADQEKGFHINLHSWTIPVYEVTKDTPTFHIGKRMMQHTGEGKAFYMNSKNFIGSNKNHPLGHAPGFGVDVPIPEEAIPDKESDAHMALIDYEQGIVWDMWAAEKKPDGTWWSCTGIRYDLNGSGVFDPAEFGIHNGESIHLYGPSRASGVPIIAGLIMHDEIMEGRIEHKLACACSMVGLLEHCYPPAIWTDGAVPNGIPEGALIQLDPGLDLDTYDLTREEKIIARALQEYGAVFTDYSGGVTLYGEGLWANKDKDWDGLLDENGLRKIPFDKYRFVETGVTMEKGMVPMPHHHLFKAYHEKTGLPENIIIK</sequence>
<proteinExistence type="predicted"/>
<name>A0ABW5SQK7_9BACL</name>